<evidence type="ECO:0000256" key="1">
    <source>
        <dbReference type="SAM" id="MobiDB-lite"/>
    </source>
</evidence>
<proteinExistence type="predicted"/>
<dbReference type="InterPro" id="IPR029058">
    <property type="entry name" value="AB_hydrolase_fold"/>
</dbReference>
<name>A0A0J6VNB6_9MYCO</name>
<reference evidence="3 4" key="1">
    <citation type="journal article" date="2015" name="Genome Biol. Evol.">
        <title>Characterization of Three Mycobacterium spp. with Potential Use in Bioremediation by Genome Sequencing and Comparative Genomics.</title>
        <authorList>
            <person name="Das S."/>
            <person name="Pettersson B.M."/>
            <person name="Behra P.R."/>
            <person name="Ramesh M."/>
            <person name="Dasgupta S."/>
            <person name="Bhattacharya A."/>
            <person name="Kirsebom L.A."/>
        </authorList>
    </citation>
    <scope>NUCLEOTIDE SEQUENCE [LARGE SCALE GENOMIC DNA]</scope>
    <source>
        <strain evidence="3 4">DSM 44075</strain>
    </source>
</reference>
<evidence type="ECO:0000313" key="3">
    <source>
        <dbReference type="EMBL" id="KMO72515.1"/>
    </source>
</evidence>
<feature type="chain" id="PRO_5005283138" description="Alpha/beta hydrolase" evidence="2">
    <location>
        <begin position="34"/>
        <end position="619"/>
    </location>
</feature>
<gene>
    <name evidence="3" type="ORF">MOBUDSM44075_04030</name>
</gene>
<evidence type="ECO:0000256" key="2">
    <source>
        <dbReference type="SAM" id="SignalP"/>
    </source>
</evidence>
<dbReference type="Proteomes" id="UP000036313">
    <property type="component" value="Unassembled WGS sequence"/>
</dbReference>
<sequence precursor="true">MAVKRRTTTAVTLGVLAAPISAALFLGMGIAAAEPDSGDGQATVSAPTEPGPRVEASLRIRRTERSDTEQRRPRWLTPRHPRVEDADAAETPKAAPRRAPREARHTSPRTGAPANETAPNTADAPPEAAGRLTVRDRLADLVTPRVPSTERATTRAVTPQPSAPEAVPSVATRVQIDDDGPVPAPGRRAGLLNVVGSLVLNTLVGLIHLADGPPVLPPNSTVTVRTSSLTLPIGTGRSVQADWYFPEDADASTRLIYFQHGFLASGPIYSYTIAALPRLRDHHQHGVGQAAAAEVQELEPLVEACGVRGSGRTDGHDLVDVLARTEDVGLDERLAERTDSIIVAPSLSSNFFSPSAEWVGGSTVQRAVAELFVGDRAALTQSASLAAGYEVVLPQKFVLVGHSAGGTLVTSVAGFLVDNGAIADLQGVVMLDGVEPAGSPFVNNALSKLRGENYRPIYLISSDRYFWSRNGDMADKLQLARPDDFNGVNLVGGRHIDYMLGGNKIIQFVEYLTAGFSKPQNIAAAEILMAGWVNDLFSGTPSQGIYGSPGQDIPIPTPAGTADAVVLPLGYPARPVWNPVLEAALTAIFDFGGRNWFVYEPLPGHEVTVRKALSPWSSR</sequence>
<feature type="signal peptide" evidence="2">
    <location>
        <begin position="1"/>
        <end position="33"/>
    </location>
</feature>
<keyword evidence="2" id="KW-0732">Signal</keyword>
<accession>A0A0J6VNB6</accession>
<feature type="region of interest" description="Disordered" evidence="1">
    <location>
        <begin position="35"/>
        <end position="168"/>
    </location>
</feature>
<dbReference type="AlphaFoldDB" id="A0A0J6VNB6"/>
<protein>
    <recommendedName>
        <fullName evidence="5">Alpha/beta hydrolase</fullName>
    </recommendedName>
</protein>
<dbReference type="EMBL" id="JYNU01000030">
    <property type="protein sequence ID" value="KMO72515.1"/>
    <property type="molecule type" value="Genomic_DNA"/>
</dbReference>
<dbReference type="SUPFAM" id="SSF53474">
    <property type="entry name" value="alpha/beta-Hydrolases"/>
    <property type="match status" value="1"/>
</dbReference>
<evidence type="ECO:0008006" key="5">
    <source>
        <dbReference type="Google" id="ProtNLM"/>
    </source>
</evidence>
<dbReference type="PATRIC" id="fig|1807.14.peg.4056"/>
<feature type="compositionally biased region" description="Basic and acidic residues" evidence="1">
    <location>
        <begin position="56"/>
        <end position="72"/>
    </location>
</feature>
<evidence type="ECO:0000313" key="4">
    <source>
        <dbReference type="Proteomes" id="UP000036313"/>
    </source>
</evidence>
<dbReference type="Gene3D" id="3.40.50.1820">
    <property type="entry name" value="alpha/beta hydrolase"/>
    <property type="match status" value="1"/>
</dbReference>
<organism evidence="3 4">
    <name type="scientific">Mycolicibacterium obuense</name>
    <dbReference type="NCBI Taxonomy" id="1807"/>
    <lineage>
        <taxon>Bacteria</taxon>
        <taxon>Bacillati</taxon>
        <taxon>Actinomycetota</taxon>
        <taxon>Actinomycetes</taxon>
        <taxon>Mycobacteriales</taxon>
        <taxon>Mycobacteriaceae</taxon>
        <taxon>Mycolicibacterium</taxon>
    </lineage>
</organism>
<comment type="caution">
    <text evidence="3">The sequence shown here is derived from an EMBL/GenBank/DDBJ whole genome shotgun (WGS) entry which is preliminary data.</text>
</comment>